<evidence type="ECO:0000256" key="6">
    <source>
        <dbReference type="ARBA" id="ARBA00023075"/>
    </source>
</evidence>
<keyword evidence="6 8" id="KW-0830">Ubiquinone</keyword>
<feature type="domain" description="NqrA N-terminal barrel-sandwich hybrid" evidence="9">
    <location>
        <begin position="6"/>
        <end position="98"/>
    </location>
</feature>
<evidence type="ECO:0000256" key="4">
    <source>
        <dbReference type="ARBA" id="ARBA00023053"/>
    </source>
</evidence>
<feature type="domain" description="Na(+)-translocating NADH-quinone reductase subunit A C-terminal" evidence="10">
    <location>
        <begin position="265"/>
        <end position="316"/>
    </location>
</feature>
<dbReference type="Pfam" id="PF11973">
    <property type="entry name" value="NQRA_SLBB"/>
    <property type="match status" value="1"/>
</dbReference>
<keyword evidence="3 8" id="KW-0520">NAD</keyword>
<evidence type="ECO:0000256" key="1">
    <source>
        <dbReference type="ARBA" id="ARBA00022448"/>
    </source>
</evidence>
<keyword evidence="4 8" id="KW-0915">Sodium</keyword>
<comment type="catalytic activity">
    <reaction evidence="8">
        <text>a ubiquinone + n Na(+)(in) + NADH + H(+) = a ubiquinol + n Na(+)(out) + NAD(+)</text>
        <dbReference type="Rhea" id="RHEA:47748"/>
        <dbReference type="Rhea" id="RHEA-COMP:9565"/>
        <dbReference type="Rhea" id="RHEA-COMP:9566"/>
        <dbReference type="ChEBI" id="CHEBI:15378"/>
        <dbReference type="ChEBI" id="CHEBI:16389"/>
        <dbReference type="ChEBI" id="CHEBI:17976"/>
        <dbReference type="ChEBI" id="CHEBI:29101"/>
        <dbReference type="ChEBI" id="CHEBI:57540"/>
        <dbReference type="ChEBI" id="CHEBI:57945"/>
        <dbReference type="EC" id="7.2.1.1"/>
    </reaction>
</comment>
<sequence>MTSVHQIARGLNLPIVGEPAQAISESPVIRHVALVAADYVGMKPTMLVSEGDRVRLGQPVFTDKKTSGVQFTAPASGKVVGVNRGAKRKFLSLVIEIEGDDQETFTAHRDQNLTQLDRQHVCEQLVASGMWTALRTRPFSKVPEIDSIPNALFITAIDTNPLAPNPSIVIAERPADFVAGLEVLSQLSDGPTYVCRRAGADIPGEGKTPVEFHAFDGPHPAGLVGTHIHTLMPVDRQRTVWHISYQDVIAVGHLFLTGKLLTERVVSLAGPVVNNPRLVKTQLGASLAELTEGQYTSPSEFGARIISGSVFSGRRSVDPTGYLGRFHNQVTVLAEGGERDFLGWMKPGADKFSVRRVFSSAWSSVVGDSSRFKFNTSTEGSPRAIVPIGMYEQVMPLDIVATPLLKSLTVGDTEFAQQLGVLELDEEDLALCTYVDPGKHEFGPMLRDALTRIEVEG</sequence>
<organism evidence="12 13">
    <name type="scientific">Bythopirellula goksoeyrii</name>
    <dbReference type="NCBI Taxonomy" id="1400387"/>
    <lineage>
        <taxon>Bacteria</taxon>
        <taxon>Pseudomonadati</taxon>
        <taxon>Planctomycetota</taxon>
        <taxon>Planctomycetia</taxon>
        <taxon>Pirellulales</taxon>
        <taxon>Lacipirellulaceae</taxon>
        <taxon>Bythopirellula</taxon>
    </lineage>
</organism>
<dbReference type="EMBL" id="CP042913">
    <property type="protein sequence ID" value="QEG35471.1"/>
    <property type="molecule type" value="Genomic_DNA"/>
</dbReference>
<evidence type="ECO:0000313" key="12">
    <source>
        <dbReference type="EMBL" id="QEG35471.1"/>
    </source>
</evidence>
<evidence type="ECO:0000259" key="9">
    <source>
        <dbReference type="Pfam" id="PF05896"/>
    </source>
</evidence>
<name>A0A5B9QMX4_9BACT</name>
<dbReference type="Proteomes" id="UP000323917">
    <property type="component" value="Chromosome"/>
</dbReference>
<evidence type="ECO:0000313" key="13">
    <source>
        <dbReference type="Proteomes" id="UP000323917"/>
    </source>
</evidence>
<protein>
    <recommendedName>
        <fullName evidence="8">Na(+)-translocating NADH-quinone reductase subunit A</fullName>
        <shortName evidence="8">Na(+)-NQR subunit A</shortName>
        <shortName evidence="8">Na(+)-translocating NQR subunit A</shortName>
        <ecNumber evidence="8">7.2.1.1</ecNumber>
    </recommendedName>
    <alternativeName>
        <fullName evidence="8">NQR complex subunit A</fullName>
    </alternativeName>
    <alternativeName>
        <fullName evidence="8">NQR-1 subunit A</fullName>
    </alternativeName>
</protein>
<evidence type="ECO:0000259" key="11">
    <source>
        <dbReference type="Pfam" id="PF24836"/>
    </source>
</evidence>
<dbReference type="RefSeq" id="WP_148073978.1">
    <property type="nucleotide sequence ID" value="NZ_CP042913.1"/>
</dbReference>
<dbReference type="InterPro" id="IPR008703">
    <property type="entry name" value="NqrA"/>
</dbReference>
<comment type="similarity">
    <text evidence="8">Belongs to the NqrA family.</text>
</comment>
<feature type="domain" description="NqrA second alpha/beta" evidence="11">
    <location>
        <begin position="116"/>
        <end position="260"/>
    </location>
</feature>
<dbReference type="InterPro" id="IPR022615">
    <property type="entry name" value="NqrA_C_domain"/>
</dbReference>
<dbReference type="PANTHER" id="PTHR37839">
    <property type="entry name" value="NA(+)-TRANSLOCATING NADH-QUINONE REDUCTASE SUBUNIT A"/>
    <property type="match status" value="1"/>
</dbReference>
<keyword evidence="13" id="KW-1185">Reference proteome</keyword>
<dbReference type="KEGG" id="bgok:Pr1d_27700"/>
<dbReference type="InterPro" id="IPR056148">
    <property type="entry name" value="NQRA_2nd"/>
</dbReference>
<comment type="subunit">
    <text evidence="8">Composed of six subunits; NqrA, NqrB, NqrC, NqrD, NqrE and NqrF.</text>
</comment>
<evidence type="ECO:0000256" key="7">
    <source>
        <dbReference type="ARBA" id="ARBA00023201"/>
    </source>
</evidence>
<evidence type="ECO:0000256" key="3">
    <source>
        <dbReference type="ARBA" id="ARBA00023027"/>
    </source>
</evidence>
<evidence type="ECO:0000259" key="10">
    <source>
        <dbReference type="Pfam" id="PF11973"/>
    </source>
</evidence>
<dbReference type="EC" id="7.2.1.1" evidence="8"/>
<keyword evidence="7 8" id="KW-0739">Sodium transport</keyword>
<dbReference type="GO" id="GO:0016655">
    <property type="term" value="F:oxidoreductase activity, acting on NAD(P)H, quinone or similar compound as acceptor"/>
    <property type="evidence" value="ECO:0007669"/>
    <property type="project" value="UniProtKB-UniRule"/>
</dbReference>
<dbReference type="NCBIfam" id="TIGR01936">
    <property type="entry name" value="nqrA"/>
    <property type="match status" value="1"/>
</dbReference>
<comment type="function">
    <text evidence="8">NQR complex catalyzes the reduction of ubiquinone-1 to ubiquinol by two successive reactions, coupled with the transport of Na(+) ions from the cytoplasm to the periplasm. NqrA to NqrE are probably involved in the second step, the conversion of ubisemiquinone to ubiquinol.</text>
</comment>
<keyword evidence="5 8" id="KW-0406">Ion transport</keyword>
<dbReference type="OrthoDB" id="9774536at2"/>
<evidence type="ECO:0000256" key="2">
    <source>
        <dbReference type="ARBA" id="ARBA00022967"/>
    </source>
</evidence>
<gene>
    <name evidence="8 12" type="primary">nqrA</name>
    <name evidence="12" type="ORF">Pr1d_27700</name>
</gene>
<dbReference type="NCBIfam" id="NF003759">
    <property type="entry name" value="PRK05352.1-2"/>
    <property type="match status" value="1"/>
</dbReference>
<dbReference type="AlphaFoldDB" id="A0A5B9QMX4"/>
<accession>A0A5B9QMX4</accession>
<dbReference type="HAMAP" id="MF_00425">
    <property type="entry name" value="NqrA"/>
    <property type="match status" value="1"/>
</dbReference>
<reference evidence="12 13" key="1">
    <citation type="submission" date="2019-08" db="EMBL/GenBank/DDBJ databases">
        <title>Deep-cultivation of Planctomycetes and their phenomic and genomic characterization uncovers novel biology.</title>
        <authorList>
            <person name="Wiegand S."/>
            <person name="Jogler M."/>
            <person name="Boedeker C."/>
            <person name="Pinto D."/>
            <person name="Vollmers J."/>
            <person name="Rivas-Marin E."/>
            <person name="Kohn T."/>
            <person name="Peeters S.H."/>
            <person name="Heuer A."/>
            <person name="Rast P."/>
            <person name="Oberbeckmann S."/>
            <person name="Bunk B."/>
            <person name="Jeske O."/>
            <person name="Meyerdierks A."/>
            <person name="Storesund J.E."/>
            <person name="Kallscheuer N."/>
            <person name="Luecker S."/>
            <person name="Lage O.M."/>
            <person name="Pohl T."/>
            <person name="Merkel B.J."/>
            <person name="Hornburger P."/>
            <person name="Mueller R.-W."/>
            <person name="Bruemmer F."/>
            <person name="Labrenz M."/>
            <person name="Spormann A.M."/>
            <person name="Op den Camp H."/>
            <person name="Overmann J."/>
            <person name="Amann R."/>
            <person name="Jetten M.S.M."/>
            <person name="Mascher T."/>
            <person name="Medema M.H."/>
            <person name="Devos D.P."/>
            <person name="Kaster A.-K."/>
            <person name="Ovreas L."/>
            <person name="Rohde M."/>
            <person name="Galperin M.Y."/>
            <person name="Jogler C."/>
        </authorList>
    </citation>
    <scope>NUCLEOTIDE SEQUENCE [LARGE SCALE GENOMIC DNA]</scope>
    <source>
        <strain evidence="12 13">Pr1d</strain>
    </source>
</reference>
<evidence type="ECO:0000256" key="5">
    <source>
        <dbReference type="ARBA" id="ARBA00023065"/>
    </source>
</evidence>
<proteinExistence type="inferred from homology"/>
<dbReference type="Pfam" id="PF05896">
    <property type="entry name" value="NQRA_N"/>
    <property type="match status" value="1"/>
</dbReference>
<dbReference type="Pfam" id="PF24836">
    <property type="entry name" value="NQRA_2nd"/>
    <property type="match status" value="1"/>
</dbReference>
<dbReference type="GO" id="GO:0006814">
    <property type="term" value="P:sodium ion transport"/>
    <property type="evidence" value="ECO:0007669"/>
    <property type="project" value="UniProtKB-UniRule"/>
</dbReference>
<keyword evidence="2 8" id="KW-1278">Translocase</keyword>
<evidence type="ECO:0000256" key="8">
    <source>
        <dbReference type="HAMAP-Rule" id="MF_00425"/>
    </source>
</evidence>
<keyword evidence="1 8" id="KW-0813">Transport</keyword>
<dbReference type="PANTHER" id="PTHR37839:SF1">
    <property type="entry name" value="NA(+)-TRANSLOCATING NADH-QUINONE REDUCTASE SUBUNIT A"/>
    <property type="match status" value="1"/>
</dbReference>
<dbReference type="InterPro" id="IPR056147">
    <property type="entry name" value="NQRA_N"/>
</dbReference>
<keyword evidence="12" id="KW-0560">Oxidoreductase</keyword>